<dbReference type="AlphaFoldDB" id="A0A7Y0AD90"/>
<dbReference type="EMBL" id="JABBGH010000001">
    <property type="protein sequence ID" value="NML65197.1"/>
    <property type="molecule type" value="Genomic_DNA"/>
</dbReference>
<evidence type="ECO:0000313" key="2">
    <source>
        <dbReference type="Proteomes" id="UP000559626"/>
    </source>
</evidence>
<evidence type="ECO:0000313" key="1">
    <source>
        <dbReference type="EMBL" id="NML65197.1"/>
    </source>
</evidence>
<proteinExistence type="predicted"/>
<comment type="caution">
    <text evidence="1">The sequence shown here is derived from an EMBL/GenBank/DDBJ whole genome shotgun (WGS) entry which is preliminary data.</text>
</comment>
<sequence length="82" mass="8464">MKLACAWASTRRQSPANEPRVLLALLGVRGCVMSADAGFTQPSTAAALTQAGADYVLALKGRQRQLPPAAQLAFAPAPTVAT</sequence>
<reference evidence="1 2" key="1">
    <citation type="submission" date="2020-04" db="EMBL/GenBank/DDBJ databases">
        <title>Hymenobacter polaris sp. nov., isolated from Arctic soil.</title>
        <authorList>
            <person name="Dahal R.H."/>
        </authorList>
    </citation>
    <scope>NUCLEOTIDE SEQUENCE [LARGE SCALE GENOMIC DNA]</scope>
    <source>
        <strain evidence="1 2">RP-2-7</strain>
    </source>
</reference>
<dbReference type="Proteomes" id="UP000559626">
    <property type="component" value="Unassembled WGS sequence"/>
</dbReference>
<organism evidence="1 2">
    <name type="scientific">Hymenobacter polaris</name>
    <dbReference type="NCBI Taxonomy" id="2682546"/>
    <lineage>
        <taxon>Bacteria</taxon>
        <taxon>Pseudomonadati</taxon>
        <taxon>Bacteroidota</taxon>
        <taxon>Cytophagia</taxon>
        <taxon>Cytophagales</taxon>
        <taxon>Hymenobacteraceae</taxon>
        <taxon>Hymenobacter</taxon>
    </lineage>
</organism>
<dbReference type="RefSeq" id="WP_169530447.1">
    <property type="nucleotide sequence ID" value="NZ_JABBGH010000001.1"/>
</dbReference>
<protein>
    <submittedName>
        <fullName evidence="1">Transposase</fullName>
    </submittedName>
</protein>
<accession>A0A7Y0AD90</accession>
<gene>
    <name evidence="1" type="ORF">HHL22_08270</name>
</gene>
<keyword evidence="2" id="KW-1185">Reference proteome</keyword>
<name>A0A7Y0AD90_9BACT</name>